<evidence type="ECO:0000313" key="6">
    <source>
        <dbReference type="Proteomes" id="UP001327225"/>
    </source>
</evidence>
<dbReference type="EC" id="2.4.-.-" evidence="5"/>
<evidence type="ECO:0000259" key="3">
    <source>
        <dbReference type="Pfam" id="PF00534"/>
    </source>
</evidence>
<feature type="domain" description="Glycosyl transferase family 1" evidence="3">
    <location>
        <begin position="194"/>
        <end position="328"/>
    </location>
</feature>
<proteinExistence type="predicted"/>
<protein>
    <submittedName>
        <fullName evidence="5">Glycosyltransferase family 4 protein</fullName>
        <ecNumber evidence="5">2.4.-.-</ecNumber>
    </submittedName>
</protein>
<sequence>MSTPLAGRRVAIVNWRDTEHSLAGGSEIYAWELARALREGGADVEFLTAREPGQEATVVRDGIVVRRRGGPFSFYPHTALRLLARRRRVDAVIDPSCGLPSFAPLFLRRRTPVVLVMHHVHQAQFSTHFPAPVAALGRWLERVPMPMVYRRRRVVAVSASTAEEMRRQLGWKGSVGLLANGADLPPLGAGDPEAKDPDRIAVLGRLVAHKRVDLVIRALDALRTDHPRLRLDVIGKGPERRELEGLVARLGLAHRVTFHGFVDDDTKAALLARASVHVCASDAEGWGQAVVEAAGHGVPTVARDVPGLRDSVVAGESGWLVPDADDLEEVGRRLTAQVRAALAETAAPADRARHFQACQAWAHRFDWSEMRRQALDLVTGELGINEPAASTTVPDAQHRPREERVAVIGGTACVE</sequence>
<dbReference type="Pfam" id="PF00534">
    <property type="entry name" value="Glycos_transf_1"/>
    <property type="match status" value="1"/>
</dbReference>
<dbReference type="Gene3D" id="3.40.50.2000">
    <property type="entry name" value="Glycogen Phosphorylase B"/>
    <property type="match status" value="2"/>
</dbReference>
<name>A0ABZ0ZKN2_9ACTN</name>
<gene>
    <name evidence="5" type="ORF">SHK19_13300</name>
</gene>
<keyword evidence="1 5" id="KW-0328">Glycosyltransferase</keyword>
<keyword evidence="2 5" id="KW-0808">Transferase</keyword>
<dbReference type="SUPFAM" id="SSF53756">
    <property type="entry name" value="UDP-Glycosyltransferase/glycogen phosphorylase"/>
    <property type="match status" value="1"/>
</dbReference>
<dbReference type="EMBL" id="CP141059">
    <property type="protein sequence ID" value="WQQ24941.1"/>
    <property type="molecule type" value="Genomic_DNA"/>
</dbReference>
<dbReference type="InterPro" id="IPR028098">
    <property type="entry name" value="Glyco_trans_4-like_N"/>
</dbReference>
<organism evidence="5 6">
    <name type="scientific">Nocardioides bizhenqiangii</name>
    <dbReference type="NCBI Taxonomy" id="3095076"/>
    <lineage>
        <taxon>Bacteria</taxon>
        <taxon>Bacillati</taxon>
        <taxon>Actinomycetota</taxon>
        <taxon>Actinomycetes</taxon>
        <taxon>Propionibacteriales</taxon>
        <taxon>Nocardioidaceae</taxon>
        <taxon>Nocardioides</taxon>
    </lineage>
</organism>
<dbReference type="PANTHER" id="PTHR45947:SF3">
    <property type="entry name" value="SULFOQUINOVOSYL TRANSFERASE SQD2"/>
    <property type="match status" value="1"/>
</dbReference>
<dbReference type="GO" id="GO:0016757">
    <property type="term" value="F:glycosyltransferase activity"/>
    <property type="evidence" value="ECO:0007669"/>
    <property type="project" value="UniProtKB-KW"/>
</dbReference>
<dbReference type="Pfam" id="PF13439">
    <property type="entry name" value="Glyco_transf_4"/>
    <property type="match status" value="1"/>
</dbReference>
<dbReference type="PANTHER" id="PTHR45947">
    <property type="entry name" value="SULFOQUINOVOSYL TRANSFERASE SQD2"/>
    <property type="match status" value="1"/>
</dbReference>
<evidence type="ECO:0000259" key="4">
    <source>
        <dbReference type="Pfam" id="PF13439"/>
    </source>
</evidence>
<feature type="domain" description="Glycosyltransferase subfamily 4-like N-terminal" evidence="4">
    <location>
        <begin position="24"/>
        <end position="184"/>
    </location>
</feature>
<evidence type="ECO:0000313" key="5">
    <source>
        <dbReference type="EMBL" id="WQQ24941.1"/>
    </source>
</evidence>
<dbReference type="CDD" id="cd03801">
    <property type="entry name" value="GT4_PimA-like"/>
    <property type="match status" value="1"/>
</dbReference>
<reference evidence="6" key="1">
    <citation type="submission" date="2023-12" db="EMBL/GenBank/DDBJ databases">
        <title>Novel species in genus Nocardioides.</title>
        <authorList>
            <person name="Zhou H."/>
        </authorList>
    </citation>
    <scope>NUCLEOTIDE SEQUENCE [LARGE SCALE GENOMIC DNA]</scope>
    <source>
        <strain evidence="6">HM61</strain>
    </source>
</reference>
<evidence type="ECO:0000256" key="1">
    <source>
        <dbReference type="ARBA" id="ARBA00022676"/>
    </source>
</evidence>
<keyword evidence="6" id="KW-1185">Reference proteome</keyword>
<dbReference type="InterPro" id="IPR001296">
    <property type="entry name" value="Glyco_trans_1"/>
</dbReference>
<dbReference type="RefSeq" id="WP_322936508.1">
    <property type="nucleotide sequence ID" value="NZ_CP141059.1"/>
</dbReference>
<dbReference type="Proteomes" id="UP001327225">
    <property type="component" value="Chromosome"/>
</dbReference>
<evidence type="ECO:0000256" key="2">
    <source>
        <dbReference type="ARBA" id="ARBA00022679"/>
    </source>
</evidence>
<accession>A0ABZ0ZKN2</accession>
<dbReference type="InterPro" id="IPR050194">
    <property type="entry name" value="Glycosyltransferase_grp1"/>
</dbReference>